<organism evidence="2 3">
    <name type="scientific">Luteolibacter pohnpeiensis</name>
    <dbReference type="NCBI Taxonomy" id="454153"/>
    <lineage>
        <taxon>Bacteria</taxon>
        <taxon>Pseudomonadati</taxon>
        <taxon>Verrucomicrobiota</taxon>
        <taxon>Verrucomicrobiia</taxon>
        <taxon>Verrucomicrobiales</taxon>
        <taxon>Verrucomicrobiaceae</taxon>
        <taxon>Luteolibacter</taxon>
    </lineage>
</organism>
<comment type="caution">
    <text evidence="2">The sequence shown here is derived from an EMBL/GenBank/DDBJ whole genome shotgun (WGS) entry which is preliminary data.</text>
</comment>
<sequence length="235" mass="26679">MDKIRLSNYILAFGNLMLLAFIVISKQKHSTKGIIPSDSPIRNIQNTSLPRKTQWIQAYEKFKSHESGLKNARPVKNRQLLLVGSKISDDALISAGISLNEKNYISELVKSTTDEMSVLIKSKIEETSTEQGFYSYKIPLIPEGQLLLDQLKGKLQKKYGLDSANSLFSGFDTKSYLGNFGRLEVQMDLVVDPNDTNLYRVRYKTIDPKFSKIKTNDVMTLGNFNKVYGELFELH</sequence>
<keyword evidence="1" id="KW-1133">Transmembrane helix</keyword>
<dbReference type="AlphaFoldDB" id="A0A934S4J2"/>
<dbReference type="Proteomes" id="UP000603141">
    <property type="component" value="Unassembled WGS sequence"/>
</dbReference>
<dbReference type="EMBL" id="JAENIJ010000001">
    <property type="protein sequence ID" value="MBK1880994.1"/>
    <property type="molecule type" value="Genomic_DNA"/>
</dbReference>
<keyword evidence="1" id="KW-0472">Membrane</keyword>
<reference evidence="2" key="1">
    <citation type="submission" date="2021-01" db="EMBL/GenBank/DDBJ databases">
        <title>Modified the classification status of verrucomicrobia.</title>
        <authorList>
            <person name="Feng X."/>
        </authorList>
    </citation>
    <scope>NUCLEOTIDE SEQUENCE</scope>
    <source>
        <strain evidence="2">KCTC 22041</strain>
    </source>
</reference>
<dbReference type="RefSeq" id="WP_200266727.1">
    <property type="nucleotide sequence ID" value="NZ_JAENIJ010000001.1"/>
</dbReference>
<name>A0A934S4J2_9BACT</name>
<keyword evidence="1" id="KW-0812">Transmembrane</keyword>
<protein>
    <submittedName>
        <fullName evidence="2">Uncharacterized protein</fullName>
    </submittedName>
</protein>
<evidence type="ECO:0000313" key="2">
    <source>
        <dbReference type="EMBL" id="MBK1880994.1"/>
    </source>
</evidence>
<evidence type="ECO:0000256" key="1">
    <source>
        <dbReference type="SAM" id="Phobius"/>
    </source>
</evidence>
<accession>A0A934S4J2</accession>
<keyword evidence="3" id="KW-1185">Reference proteome</keyword>
<gene>
    <name evidence="2" type="ORF">JIN85_01125</name>
</gene>
<proteinExistence type="predicted"/>
<feature type="transmembrane region" description="Helical" evidence="1">
    <location>
        <begin position="6"/>
        <end position="24"/>
    </location>
</feature>
<evidence type="ECO:0000313" key="3">
    <source>
        <dbReference type="Proteomes" id="UP000603141"/>
    </source>
</evidence>